<keyword evidence="8" id="KW-1185">Reference proteome</keyword>
<feature type="region of interest" description="Disordered" evidence="4">
    <location>
        <begin position="714"/>
        <end position="746"/>
    </location>
</feature>
<dbReference type="SMART" id="SM00439">
    <property type="entry name" value="BAH"/>
    <property type="match status" value="1"/>
</dbReference>
<dbReference type="Pfam" id="PF08711">
    <property type="entry name" value="Med26"/>
    <property type="match status" value="1"/>
</dbReference>
<evidence type="ECO:0000256" key="4">
    <source>
        <dbReference type="SAM" id="MobiDB-lite"/>
    </source>
</evidence>
<dbReference type="Pfam" id="PF01426">
    <property type="entry name" value="BAH"/>
    <property type="match status" value="1"/>
</dbReference>
<dbReference type="Proteomes" id="UP000652761">
    <property type="component" value="Unassembled WGS sequence"/>
</dbReference>
<accession>A0A843TFM5</accession>
<proteinExistence type="predicted"/>
<feature type="compositionally biased region" description="Basic and acidic residues" evidence="4">
    <location>
        <begin position="714"/>
        <end position="725"/>
    </location>
</feature>
<dbReference type="PROSITE" id="PS51319">
    <property type="entry name" value="TFIIS_N"/>
    <property type="match status" value="1"/>
</dbReference>
<evidence type="ECO:0000256" key="1">
    <source>
        <dbReference type="ARBA" id="ARBA00004123"/>
    </source>
</evidence>
<feature type="compositionally biased region" description="Basic and acidic residues" evidence="4">
    <location>
        <begin position="778"/>
        <end position="791"/>
    </location>
</feature>
<evidence type="ECO:0000256" key="2">
    <source>
        <dbReference type="ARBA" id="ARBA00023242"/>
    </source>
</evidence>
<protein>
    <recommendedName>
        <fullName evidence="9">BAH domain</fullName>
    </recommendedName>
</protein>
<dbReference type="GO" id="GO:0005634">
    <property type="term" value="C:nucleus"/>
    <property type="evidence" value="ECO:0007669"/>
    <property type="project" value="UniProtKB-SubCell"/>
</dbReference>
<dbReference type="InterPro" id="IPR035441">
    <property type="entry name" value="TFIIS/LEDGF_dom_sf"/>
</dbReference>
<dbReference type="GO" id="GO:0003682">
    <property type="term" value="F:chromatin binding"/>
    <property type="evidence" value="ECO:0007669"/>
    <property type="project" value="InterPro"/>
</dbReference>
<evidence type="ECO:0000256" key="3">
    <source>
        <dbReference type="PROSITE-ProRule" id="PRU00649"/>
    </source>
</evidence>
<evidence type="ECO:0000313" key="8">
    <source>
        <dbReference type="Proteomes" id="UP000652761"/>
    </source>
</evidence>
<name>A0A843TFM5_COLES</name>
<comment type="caution">
    <text evidence="7">The sequence shown here is derived from an EMBL/GenBank/DDBJ whole genome shotgun (WGS) entry which is preliminary data.</text>
</comment>
<dbReference type="Gene3D" id="2.30.30.490">
    <property type="match status" value="1"/>
</dbReference>
<dbReference type="InterPro" id="IPR001025">
    <property type="entry name" value="BAH_dom"/>
</dbReference>
<evidence type="ECO:0000259" key="5">
    <source>
        <dbReference type="PROSITE" id="PS51038"/>
    </source>
</evidence>
<feature type="region of interest" description="Disordered" evidence="4">
    <location>
        <begin position="948"/>
        <end position="984"/>
    </location>
</feature>
<dbReference type="InterPro" id="IPR043151">
    <property type="entry name" value="BAH_sf"/>
</dbReference>
<dbReference type="OrthoDB" id="1917005at2759"/>
<feature type="compositionally biased region" description="Low complexity" evidence="4">
    <location>
        <begin position="570"/>
        <end position="579"/>
    </location>
</feature>
<dbReference type="PANTHER" id="PTHR46548:SF1">
    <property type="entry name" value="BAH AND TFIIS DOMAIN-CONTAINING PROTEIN-RELATED"/>
    <property type="match status" value="1"/>
</dbReference>
<feature type="compositionally biased region" description="Polar residues" evidence="4">
    <location>
        <begin position="763"/>
        <end position="777"/>
    </location>
</feature>
<feature type="region of interest" description="Disordered" evidence="4">
    <location>
        <begin position="1"/>
        <end position="54"/>
    </location>
</feature>
<dbReference type="SUPFAM" id="SSF47676">
    <property type="entry name" value="Conserved domain common to transcription factors TFIIS, elongin A, CRSP70"/>
    <property type="match status" value="1"/>
</dbReference>
<comment type="subcellular location">
    <subcellularLocation>
        <location evidence="1 3">Nucleus</location>
    </subcellularLocation>
</comment>
<feature type="compositionally biased region" description="Basic and acidic residues" evidence="4">
    <location>
        <begin position="679"/>
        <end position="690"/>
    </location>
</feature>
<feature type="compositionally biased region" description="Polar residues" evidence="4">
    <location>
        <begin position="212"/>
        <end position="235"/>
    </location>
</feature>
<dbReference type="PANTHER" id="PTHR46548">
    <property type="entry name" value="BAH AND TFIIS DOMAIN-CONTAINING PROTEIN-RELATED"/>
    <property type="match status" value="1"/>
</dbReference>
<feature type="region of interest" description="Disordered" evidence="4">
    <location>
        <begin position="200"/>
        <end position="266"/>
    </location>
</feature>
<sequence length="1510" mass="160388">MHGREGEDRKRRRHMWPAPAPGTAATTAGAPPPRPSPSPVEAAAESNHLSPDSFLKDGREIHVGDCALFRADNSPPFIGLIRWLASGKEEHLRLGVNWLYRPTDINLAKGTLLEAAPNEVFYSFHRDEISAESLLHPCKVAFLRKGVELPTGISSFICRRVYDTTTKYLWWLSDQDYINERQEEVDQLLDKTRLEMRAVVQSGGRSPKPLNGPSSTQLLKSGCDNGQNNNTSIPSQAKGKKRGEKGDQSSEPIKQECSPKADEGDVTDFTVDNIKAEIAKITDKGGLVNNDAVEKLVNLMQLDRGERKIDLAGRALLADVIAGTDRNDCLGRFVQLRGVPLLDDWLQEAHKGKNGDGSSPKEGDKSVEELLLSLLRALDKLPVNLNALQACNIGKSVNHLRGHKNSEIQKKARSLVDAWKKRVDAEMTKLGMARLNDAKSAGSSQAVSWPGKSGFSGVSYGGNRRTASNDLAVKNAVAQPSSCKSLPVKVGHGDSIIKSSAAPSGSPKLALTSSSSVSVSTKDPQTKTGASGTAEPPMAIKEEKINGSSQTFPNDHAKAFGSSCKEESKNSTTSSMTTNRASGGSSRHRKSLNGFVGSNTCGIQKDTGLGKPSSQNRGSTIEKASVERTTDLSVAEHGSHRLVVRFPNPVRSPARTASGSSPEEPSVTGSRASSPGTSEKNEHIDRKVNVKADGCQATVGEDVKTELWQNDDMRSVVRSADDGRSSADLPDEEHKISGSPSGGDDVGMNLLASVAAGEMSKSDVASPTGSPRGNSPTTEEHCTLDDVKPKDIPTQVPHQPKDNADVDAKKLEANSLPLTLDEVQQNDLDHHMADSFTDGKIVESSQENKGMVDHKEQCPVSASVSCNAETNPKLESKSVAVEADVCLPLFSSPADAKDVQSEDCLIIQLRERRKACLSVTDGSPECKRKARCPSDENESVDCVHEKATEGNLPLDGGDDAGPSVSNNRKSDKEMLEGSSCPLDAKNVADEGLNNAISGEQQLPPVMAVRPEDVNANVDNVMVASDSADTCSETVDDYRKEKLARVSKSQLEIGDHAKMGEIKLSGQALDDKISSSVLCGRNGTGEDMEMKGIVEQHSSSSGCHEETPDVMKCEDEQHGNSMDHFNGADDDKMGDVAYLVEASSTLNSSAPTISSKLSFDLNEGFSGDEGTTVLPVVSTTPGCPFVPPETLLKSKGEPGWKGSAATSAFRAAEPRKVLEIPLGTSDVHPSDAAANKQCRLPFDLNVVDDGVLEDIASQSSAKEGGPELGVISDHSTLLRSSGWLDLDLNRADESTDNGEIPATVIWGEEVPLLSVRSASGGFPNRDASILRDFDLNNGPGLDEGAVAIPSFLPDRGDQTYPVVAAPGAQRILGSAMGNGAFGSDLYRGGSTTYIGSASGGGQCFPAVPTPLVGPAGTAAAPCVRPYLISIPEGSTSGGSVNIRKWGWQGLDLNAGPGSIDVDGRDERLPLTSRQLPVANTQAFSEEQARTYQAAGGVLKRKEPEGAVAASR</sequence>
<gene>
    <name evidence="7" type="ORF">Taro_001344</name>
</gene>
<feature type="region of interest" description="Disordered" evidence="4">
    <location>
        <begin position="758"/>
        <end position="804"/>
    </location>
</feature>
<organism evidence="7 8">
    <name type="scientific">Colocasia esculenta</name>
    <name type="common">Wild taro</name>
    <name type="synonym">Arum esculentum</name>
    <dbReference type="NCBI Taxonomy" id="4460"/>
    <lineage>
        <taxon>Eukaryota</taxon>
        <taxon>Viridiplantae</taxon>
        <taxon>Streptophyta</taxon>
        <taxon>Embryophyta</taxon>
        <taxon>Tracheophyta</taxon>
        <taxon>Spermatophyta</taxon>
        <taxon>Magnoliopsida</taxon>
        <taxon>Liliopsida</taxon>
        <taxon>Araceae</taxon>
        <taxon>Aroideae</taxon>
        <taxon>Colocasieae</taxon>
        <taxon>Colocasia</taxon>
    </lineage>
</organism>
<feature type="domain" description="BAH" evidence="5">
    <location>
        <begin position="59"/>
        <end position="173"/>
    </location>
</feature>
<dbReference type="InterPro" id="IPR003617">
    <property type="entry name" value="TFIIS/CRSP70_N_sub"/>
</dbReference>
<dbReference type="InterPro" id="IPR017923">
    <property type="entry name" value="TFIIS_N"/>
</dbReference>
<keyword evidence="2 3" id="KW-0539">Nucleus</keyword>
<feature type="compositionally biased region" description="Basic and acidic residues" evidence="4">
    <location>
        <begin position="244"/>
        <end position="263"/>
    </location>
</feature>
<dbReference type="PROSITE" id="PS51038">
    <property type="entry name" value="BAH"/>
    <property type="match status" value="1"/>
</dbReference>
<feature type="compositionally biased region" description="Polar residues" evidence="4">
    <location>
        <begin position="655"/>
        <end position="678"/>
    </location>
</feature>
<reference evidence="7" key="1">
    <citation type="submission" date="2017-07" db="EMBL/GenBank/DDBJ databases">
        <title>Taro Niue Genome Assembly and Annotation.</title>
        <authorList>
            <person name="Atibalentja N."/>
            <person name="Keating K."/>
            <person name="Fields C.J."/>
        </authorList>
    </citation>
    <scope>NUCLEOTIDE SEQUENCE</scope>
    <source>
        <strain evidence="7">Niue_2</strain>
        <tissue evidence="7">Leaf</tissue>
    </source>
</reference>
<dbReference type="Gene3D" id="1.20.930.10">
    <property type="entry name" value="Conserved domain common to transcription factors TFIIS, elongin A, CRSP70"/>
    <property type="match status" value="1"/>
</dbReference>
<feature type="region of interest" description="Disordered" evidence="4">
    <location>
        <begin position="499"/>
        <end position="693"/>
    </location>
</feature>
<dbReference type="SMART" id="SM00509">
    <property type="entry name" value="TFS2N"/>
    <property type="match status" value="1"/>
</dbReference>
<evidence type="ECO:0000259" key="6">
    <source>
        <dbReference type="PROSITE" id="PS51319"/>
    </source>
</evidence>
<feature type="compositionally biased region" description="Polar residues" evidence="4">
    <location>
        <begin position="521"/>
        <end position="531"/>
    </location>
</feature>
<feature type="domain" description="TFIIS N-terminal" evidence="6">
    <location>
        <begin position="340"/>
        <end position="426"/>
    </location>
</feature>
<evidence type="ECO:0000313" key="7">
    <source>
        <dbReference type="EMBL" id="MQL69056.1"/>
    </source>
</evidence>
<dbReference type="EMBL" id="NMUH01000028">
    <property type="protein sequence ID" value="MQL69056.1"/>
    <property type="molecule type" value="Genomic_DNA"/>
</dbReference>
<evidence type="ECO:0008006" key="9">
    <source>
        <dbReference type="Google" id="ProtNLM"/>
    </source>
</evidence>
<dbReference type="CDD" id="cd00183">
    <property type="entry name" value="TFIIS_I"/>
    <property type="match status" value="1"/>
</dbReference>